<name>A0ABT2SP27_9FIRM</name>
<accession>A0ABT2SP27</accession>
<dbReference type="InterPro" id="IPR036388">
    <property type="entry name" value="WH-like_DNA-bd_sf"/>
</dbReference>
<dbReference type="EMBL" id="JAOQKE010000020">
    <property type="protein sequence ID" value="MCU6726226.1"/>
    <property type="molecule type" value="Genomic_DNA"/>
</dbReference>
<evidence type="ECO:0000313" key="2">
    <source>
        <dbReference type="Proteomes" id="UP001652338"/>
    </source>
</evidence>
<comment type="caution">
    <text evidence="1">The sequence shown here is derived from an EMBL/GenBank/DDBJ whole genome shotgun (WGS) entry which is preliminary data.</text>
</comment>
<dbReference type="Pfam" id="PF13412">
    <property type="entry name" value="HTH_24"/>
    <property type="match status" value="1"/>
</dbReference>
<reference evidence="1 2" key="1">
    <citation type="journal article" date="2021" name="ISME Commun">
        <title>Automated analysis of genomic sequences facilitates high-throughput and comprehensive description of bacteria.</title>
        <authorList>
            <person name="Hitch T.C.A."/>
        </authorList>
    </citation>
    <scope>NUCLEOTIDE SEQUENCE [LARGE SCALE GENOMIC DNA]</scope>
    <source>
        <strain evidence="1 2">Sanger_29</strain>
    </source>
</reference>
<proteinExistence type="predicted"/>
<dbReference type="SUPFAM" id="SSF46785">
    <property type="entry name" value="Winged helix' DNA-binding domain"/>
    <property type="match status" value="1"/>
</dbReference>
<gene>
    <name evidence="1" type="ORF">OCV47_12895</name>
</gene>
<dbReference type="InterPro" id="IPR036390">
    <property type="entry name" value="WH_DNA-bd_sf"/>
</dbReference>
<dbReference type="Proteomes" id="UP001652338">
    <property type="component" value="Unassembled WGS sequence"/>
</dbReference>
<dbReference type="Gene3D" id="1.10.10.10">
    <property type="entry name" value="Winged helix-like DNA-binding domain superfamily/Winged helix DNA-binding domain"/>
    <property type="match status" value="1"/>
</dbReference>
<keyword evidence="2" id="KW-1185">Reference proteome</keyword>
<sequence>MSNSKTTQTELMEKLGISRKQVQILMEELQEEDLLSREGMNRNGKWIVKINNSTIV</sequence>
<organism evidence="1 2">
    <name type="scientific">Muricoprocola aceti</name>
    <dbReference type="NCBI Taxonomy" id="2981772"/>
    <lineage>
        <taxon>Bacteria</taxon>
        <taxon>Bacillati</taxon>
        <taxon>Bacillota</taxon>
        <taxon>Clostridia</taxon>
        <taxon>Lachnospirales</taxon>
        <taxon>Lachnospiraceae</taxon>
        <taxon>Muricoprocola</taxon>
    </lineage>
</organism>
<protein>
    <submittedName>
        <fullName evidence="1">Winged helix-turn-helix transcriptional regulator</fullName>
    </submittedName>
</protein>
<evidence type="ECO:0000313" key="1">
    <source>
        <dbReference type="EMBL" id="MCU6726226.1"/>
    </source>
</evidence>